<accession>A0A2A6CD31</accession>
<evidence type="ECO:0000256" key="1">
    <source>
        <dbReference type="SAM" id="MobiDB-lite"/>
    </source>
</evidence>
<feature type="region of interest" description="Disordered" evidence="1">
    <location>
        <begin position="62"/>
        <end position="85"/>
    </location>
</feature>
<name>A0A2A6CD31_PRIPA</name>
<feature type="region of interest" description="Disordered" evidence="1">
    <location>
        <begin position="13"/>
        <end position="32"/>
    </location>
</feature>
<gene>
    <name evidence="2" type="primary">WBGene00272821</name>
</gene>
<proteinExistence type="predicted"/>
<dbReference type="EnsemblMetazoa" id="PPA34452.1">
    <property type="protein sequence ID" value="PPA34452.1"/>
    <property type="gene ID" value="WBGene00272821"/>
</dbReference>
<protein>
    <submittedName>
        <fullName evidence="2">Uncharacterized protein</fullName>
    </submittedName>
</protein>
<dbReference type="AlphaFoldDB" id="A0A2A6CD31"/>
<keyword evidence="3" id="KW-1185">Reference proteome</keyword>
<dbReference type="Proteomes" id="UP000005239">
    <property type="component" value="Unassembled WGS sequence"/>
</dbReference>
<organism evidence="2 3">
    <name type="scientific">Pristionchus pacificus</name>
    <name type="common">Parasitic nematode worm</name>
    <dbReference type="NCBI Taxonomy" id="54126"/>
    <lineage>
        <taxon>Eukaryota</taxon>
        <taxon>Metazoa</taxon>
        <taxon>Ecdysozoa</taxon>
        <taxon>Nematoda</taxon>
        <taxon>Chromadorea</taxon>
        <taxon>Rhabditida</taxon>
        <taxon>Rhabditina</taxon>
        <taxon>Diplogasteromorpha</taxon>
        <taxon>Diplogasteroidea</taxon>
        <taxon>Neodiplogasteridae</taxon>
        <taxon>Pristionchus</taxon>
    </lineage>
</organism>
<sequence>MAFWNRAGLLPWPLNNNNNNPNNNANNNNNGGAPGALAAAALGAPAVRVAAARRLARGPRGWAPGVAARRQSDTSTAREHDDAGEGMRVRVGEEVADRFARLKSNQHLAGAGVKRTGPVDLARAASLSDEREAAERELLARFVSCMEKAVGDGIQGGATEEAEAELLAELRAWSDRVRREREQNAETRAFLLARRAELMAKQASLAAACRHIEEASVKMTLPPAPRWSSRY</sequence>
<evidence type="ECO:0000313" key="3">
    <source>
        <dbReference type="Proteomes" id="UP000005239"/>
    </source>
</evidence>
<reference evidence="2" key="2">
    <citation type="submission" date="2022-06" db="UniProtKB">
        <authorList>
            <consortium name="EnsemblMetazoa"/>
        </authorList>
    </citation>
    <scope>IDENTIFICATION</scope>
    <source>
        <strain evidence="2">PS312</strain>
    </source>
</reference>
<reference evidence="3" key="1">
    <citation type="journal article" date="2008" name="Nat. Genet.">
        <title>The Pristionchus pacificus genome provides a unique perspective on nematode lifestyle and parasitism.</title>
        <authorList>
            <person name="Dieterich C."/>
            <person name="Clifton S.W."/>
            <person name="Schuster L.N."/>
            <person name="Chinwalla A."/>
            <person name="Delehaunty K."/>
            <person name="Dinkelacker I."/>
            <person name="Fulton L."/>
            <person name="Fulton R."/>
            <person name="Godfrey J."/>
            <person name="Minx P."/>
            <person name="Mitreva M."/>
            <person name="Roeseler W."/>
            <person name="Tian H."/>
            <person name="Witte H."/>
            <person name="Yang S.P."/>
            <person name="Wilson R.K."/>
            <person name="Sommer R.J."/>
        </authorList>
    </citation>
    <scope>NUCLEOTIDE SEQUENCE [LARGE SCALE GENOMIC DNA]</scope>
    <source>
        <strain evidence="3">PS312</strain>
    </source>
</reference>
<evidence type="ECO:0000313" key="2">
    <source>
        <dbReference type="EnsemblMetazoa" id="PPA34452.1"/>
    </source>
</evidence>
<feature type="compositionally biased region" description="Basic and acidic residues" evidence="1">
    <location>
        <begin position="70"/>
        <end position="85"/>
    </location>
</feature>
<accession>A0A8R1UKD6</accession>